<dbReference type="InterPro" id="IPR012347">
    <property type="entry name" value="Ferritin-like"/>
</dbReference>
<dbReference type="Proteomes" id="UP000295499">
    <property type="component" value="Unassembled WGS sequence"/>
</dbReference>
<dbReference type="AlphaFoldDB" id="A0A4V6PSF8"/>
<dbReference type="PANTHER" id="PTHR30565:SF9">
    <property type="entry name" value="PROTEIN YCIF"/>
    <property type="match status" value="1"/>
</dbReference>
<dbReference type="OrthoDB" id="771151at2"/>
<accession>A0A4V6PSF8</accession>
<evidence type="ECO:0000313" key="2">
    <source>
        <dbReference type="Proteomes" id="UP000295499"/>
    </source>
</evidence>
<evidence type="ECO:0000313" key="1">
    <source>
        <dbReference type="EMBL" id="TDO23928.1"/>
    </source>
</evidence>
<organism evidence="1 2">
    <name type="scientific">Pedobacter duraquae</name>
    <dbReference type="NCBI Taxonomy" id="425511"/>
    <lineage>
        <taxon>Bacteria</taxon>
        <taxon>Pseudomonadati</taxon>
        <taxon>Bacteroidota</taxon>
        <taxon>Sphingobacteriia</taxon>
        <taxon>Sphingobacteriales</taxon>
        <taxon>Sphingobacteriaceae</taxon>
        <taxon>Pedobacter</taxon>
    </lineage>
</organism>
<reference evidence="1 2" key="1">
    <citation type="submission" date="2019-03" db="EMBL/GenBank/DDBJ databases">
        <title>Genomic Encyclopedia of Archaeal and Bacterial Type Strains, Phase II (KMG-II): from individual species to whole genera.</title>
        <authorList>
            <person name="Goeker M."/>
        </authorList>
    </citation>
    <scope>NUCLEOTIDE SEQUENCE [LARGE SCALE GENOMIC DNA]</scope>
    <source>
        <strain evidence="1 2">DSM 19034</strain>
    </source>
</reference>
<dbReference type="SUPFAM" id="SSF47240">
    <property type="entry name" value="Ferritin-like"/>
    <property type="match status" value="1"/>
</dbReference>
<name>A0A4V6PSF8_9SPHI</name>
<gene>
    <name evidence="1" type="ORF">CLV32_0214</name>
</gene>
<dbReference type="InterPro" id="IPR010287">
    <property type="entry name" value="DUF892_YciF-like"/>
</dbReference>
<protein>
    <submittedName>
        <fullName evidence="1">Ferritin-like metal-binding protein YciE</fullName>
    </submittedName>
</protein>
<sequence>MKTPPLTLNEVYLQTLSEVYAAEKKYMKCFQQMAEAAFTDELRSAINPEGTDLENHLSRLTQIMETANLKTSRITSALDDELLVMGKEICGFQKQQSVLKDIQILQVATQLVQIRIAAYEALYQMATALKIEKAAVLLEQCFKDYKNTVAYLSQIAQNIIYPAAERA</sequence>
<comment type="caution">
    <text evidence="1">The sequence shown here is derived from an EMBL/GenBank/DDBJ whole genome shotgun (WGS) entry which is preliminary data.</text>
</comment>
<keyword evidence="2" id="KW-1185">Reference proteome</keyword>
<dbReference type="EMBL" id="SNWM01000001">
    <property type="protein sequence ID" value="TDO23928.1"/>
    <property type="molecule type" value="Genomic_DNA"/>
</dbReference>
<proteinExistence type="predicted"/>
<dbReference type="InterPro" id="IPR047114">
    <property type="entry name" value="YciF"/>
</dbReference>
<dbReference type="Pfam" id="PF05974">
    <property type="entry name" value="DUF892"/>
    <property type="match status" value="1"/>
</dbReference>
<dbReference type="RefSeq" id="WP_133551496.1">
    <property type="nucleotide sequence ID" value="NZ_SNWM01000001.1"/>
</dbReference>
<dbReference type="PANTHER" id="PTHR30565">
    <property type="entry name" value="PROTEIN YCIF"/>
    <property type="match status" value="1"/>
</dbReference>
<dbReference type="Gene3D" id="1.20.1260.10">
    <property type="match status" value="1"/>
</dbReference>
<dbReference type="InterPro" id="IPR009078">
    <property type="entry name" value="Ferritin-like_SF"/>
</dbReference>